<evidence type="ECO:0000259" key="4">
    <source>
        <dbReference type="Pfam" id="PF16335"/>
    </source>
</evidence>
<dbReference type="HOGENOM" id="CLU_008020_1_0_1"/>
<feature type="chain" id="PRO_5003885063" description="Glutaminase A" evidence="3">
    <location>
        <begin position="17"/>
        <end position="887"/>
    </location>
</feature>
<protein>
    <recommendedName>
        <fullName evidence="8">Glutaminase A</fullName>
    </recommendedName>
</protein>
<keyword evidence="2" id="KW-0472">Membrane</keyword>
<dbReference type="PANTHER" id="PTHR31987:SF1">
    <property type="entry name" value="GLUTAMINASE A"/>
    <property type="match status" value="1"/>
</dbReference>
<evidence type="ECO:0000313" key="6">
    <source>
        <dbReference type="EMBL" id="EKM77084.1"/>
    </source>
</evidence>
<dbReference type="InterPro" id="IPR033433">
    <property type="entry name" value="GtaA_N"/>
</dbReference>
<name>K5VRL8_AGABU</name>
<evidence type="ECO:0000256" key="2">
    <source>
        <dbReference type="SAM" id="Phobius"/>
    </source>
</evidence>
<dbReference type="Pfam" id="PF16335">
    <property type="entry name" value="GtaA_6_Hairpin"/>
    <property type="match status" value="1"/>
</dbReference>
<reference evidence="7" key="1">
    <citation type="journal article" date="2012" name="Proc. Natl. Acad. Sci. U.S.A.">
        <title>Genome sequence of the button mushroom Agaricus bisporus reveals mechanisms governing adaptation to a humic-rich ecological niche.</title>
        <authorList>
            <person name="Morin E."/>
            <person name="Kohler A."/>
            <person name="Baker A.R."/>
            <person name="Foulongne-Oriol M."/>
            <person name="Lombard V."/>
            <person name="Nagy L.G."/>
            <person name="Ohm R.A."/>
            <person name="Patyshakuliyeva A."/>
            <person name="Brun A."/>
            <person name="Aerts A.L."/>
            <person name="Bailey A.M."/>
            <person name="Billette C."/>
            <person name="Coutinho P.M."/>
            <person name="Deakin G."/>
            <person name="Doddapaneni H."/>
            <person name="Floudas D."/>
            <person name="Grimwood J."/>
            <person name="Hilden K."/>
            <person name="Kuees U."/>
            <person name="LaButti K.M."/>
            <person name="Lapidus A."/>
            <person name="Lindquist E.A."/>
            <person name="Lucas S.M."/>
            <person name="Murat C."/>
            <person name="Riley R.W."/>
            <person name="Salamov A.A."/>
            <person name="Schmutz J."/>
            <person name="Subramanian V."/>
            <person name="Woesten H.A.B."/>
            <person name="Xu J."/>
            <person name="Eastwood D.C."/>
            <person name="Foster G.D."/>
            <person name="Sonnenberg A.S."/>
            <person name="Cullen D."/>
            <person name="de Vries R.P."/>
            <person name="Lundell T."/>
            <person name="Hibbett D.S."/>
            <person name="Henrissat B."/>
            <person name="Burton K.S."/>
            <person name="Kerrigan R.W."/>
            <person name="Challen M.P."/>
            <person name="Grigoriev I.V."/>
            <person name="Martin F."/>
        </authorList>
    </citation>
    <scope>NUCLEOTIDE SEQUENCE [LARGE SCALE GENOMIC DNA]</scope>
    <source>
        <strain evidence="7">JB137-S8 / ATCC MYA-4627 / FGSC 10392</strain>
    </source>
</reference>
<evidence type="ECO:0000313" key="7">
    <source>
        <dbReference type="Proteomes" id="UP000008493"/>
    </source>
</evidence>
<dbReference type="KEGG" id="abp:AGABI1DRAFT108442"/>
<organism evidence="6 7">
    <name type="scientific">Agaricus bisporus var. burnettii (strain JB137-S8 / ATCC MYA-4627 / FGSC 10392)</name>
    <name type="common">White button mushroom</name>
    <dbReference type="NCBI Taxonomy" id="597362"/>
    <lineage>
        <taxon>Eukaryota</taxon>
        <taxon>Fungi</taxon>
        <taxon>Dikarya</taxon>
        <taxon>Basidiomycota</taxon>
        <taxon>Agaricomycotina</taxon>
        <taxon>Agaricomycetes</taxon>
        <taxon>Agaricomycetidae</taxon>
        <taxon>Agaricales</taxon>
        <taxon>Agaricineae</taxon>
        <taxon>Agaricaceae</taxon>
        <taxon>Agaricus</taxon>
    </lineage>
</organism>
<evidence type="ECO:0000256" key="3">
    <source>
        <dbReference type="SAM" id="SignalP"/>
    </source>
</evidence>
<dbReference type="RefSeq" id="XP_007332375.1">
    <property type="nucleotide sequence ID" value="XM_007332313.1"/>
</dbReference>
<evidence type="ECO:0000259" key="5">
    <source>
        <dbReference type="Pfam" id="PF17168"/>
    </source>
</evidence>
<feature type="region of interest" description="Disordered" evidence="1">
    <location>
        <begin position="770"/>
        <end position="855"/>
    </location>
</feature>
<sequence length="887" mass="98233">MLFPCFFFSFGLLAYAQTRSSLGNFPLAVKTPYLHAWIPENTDRNAPQHAWPRLFTQEHNLGWNGMIRVDDQPYQWLGDRPEPSVANFSTTVASEITPTSTIFTIQAGLIKFKATFFTPIEPNDYTRQSIPFTYLFVDGFVADDGNPHTIQLYSDISGEWISHDTTTEMEWGTQDSRENMVYHHLEPRDPKSMTDNANSAEDATVYYATPKRPGLTWQTGADTVCRAGFAKNGSLTNAKDIHVRPVNSNWPVFSFAIDLGLITPSAQPEPVVWALGLVRDPLVNYATEPGSFQLRTGYYWSAYHSIDDVISDFLGDFANTRDRGQAFDGGILQEASAISSEYAGILSLVTRQIFASMDITIAADEKGRTSPSDVKIFMKDISVSNRANPVEVIYAALPALLYFNPSLAHDLLLPLFEFQSSPFYPKSYASSDLGSGYPNISGNIDDTEDYAIEHCGNMLIMAYAHAAKSGDGSLIFRYHSLLQKWADYLVPTSLHPLNTAKSADDISYPGMSNLALKGVLGVHFMGKIDEVVSSSSYTTLKANELFEDWKQSAVIDTHIKAEYGKPDTWGLTYNLFPAIWLQTGLVDDFLNREAQFYHAHAPPGNQSYSLLDDDMARDVAYPHWALTTAAIIPSGFTPVRDTLIRSTYLQAYNVSQTIPLPKRYTASTGDAITEMTVGGAIHGAAFAILAMRLKNVDIRPSNTGANVNDEKKTPISSIVGGVIGGLALLLVIAGATLFWRRRQVQQHKGVVGLRDEGNHNLQPFIIPSYTPVNNSDNASGPRKQNLDASRRRSIFRGPFSKTSSDPLRTGKLHLNDSERNNHSQAADNVAAVSPPQSLSNREREIIRQNRSSTAGSVREVALRAEMDELRREVEAIRHIAQPPPSYE</sequence>
<dbReference type="EMBL" id="JH971398">
    <property type="protein sequence ID" value="EKM77084.1"/>
    <property type="molecule type" value="Genomic_DNA"/>
</dbReference>
<dbReference type="GeneID" id="18822570"/>
<dbReference type="InterPro" id="IPR052743">
    <property type="entry name" value="Glutaminase_GtaA"/>
</dbReference>
<dbReference type="PANTHER" id="PTHR31987">
    <property type="entry name" value="GLUTAMINASE A-RELATED"/>
    <property type="match status" value="1"/>
</dbReference>
<keyword evidence="3" id="KW-0732">Signal</keyword>
<dbReference type="Gene3D" id="1.20.5.510">
    <property type="entry name" value="Single helix bin"/>
    <property type="match status" value="1"/>
</dbReference>
<dbReference type="OrthoDB" id="3918848at2759"/>
<feature type="signal peptide" evidence="3">
    <location>
        <begin position="1"/>
        <end position="16"/>
    </location>
</feature>
<dbReference type="AlphaFoldDB" id="K5VRL8"/>
<keyword evidence="2" id="KW-1133">Transmembrane helix</keyword>
<keyword evidence="7" id="KW-1185">Reference proteome</keyword>
<feature type="transmembrane region" description="Helical" evidence="2">
    <location>
        <begin position="718"/>
        <end position="739"/>
    </location>
</feature>
<gene>
    <name evidence="6" type="ORF">AGABI1DRAFT_108442</name>
</gene>
<dbReference type="STRING" id="597362.K5VRL8"/>
<keyword evidence="2" id="KW-0812">Transmembrane</keyword>
<proteinExistence type="predicted"/>
<dbReference type="eggNOG" id="ENOG502SHJG">
    <property type="taxonomic scope" value="Eukaryota"/>
</dbReference>
<evidence type="ECO:0000256" key="1">
    <source>
        <dbReference type="SAM" id="MobiDB-lite"/>
    </source>
</evidence>
<dbReference type="InterPro" id="IPR032514">
    <property type="entry name" value="GtaA_central"/>
</dbReference>
<accession>K5VRL8</accession>
<evidence type="ECO:0008006" key="8">
    <source>
        <dbReference type="Google" id="ProtNLM"/>
    </source>
</evidence>
<dbReference type="Pfam" id="PF17168">
    <property type="entry name" value="DUF5127"/>
    <property type="match status" value="1"/>
</dbReference>
<dbReference type="InParanoid" id="K5VRL8"/>
<dbReference type="Proteomes" id="UP000008493">
    <property type="component" value="Unassembled WGS sequence"/>
</dbReference>
<dbReference type="CDD" id="cd12087">
    <property type="entry name" value="TM_EGFR-like"/>
    <property type="match status" value="1"/>
</dbReference>
<feature type="domain" description="Glutaminase A central" evidence="4">
    <location>
        <begin position="339"/>
        <end position="688"/>
    </location>
</feature>
<feature type="domain" description="Glutaminase A N-terminal" evidence="5">
    <location>
        <begin position="99"/>
        <end position="333"/>
    </location>
</feature>